<dbReference type="SUPFAM" id="SSF53098">
    <property type="entry name" value="Ribonuclease H-like"/>
    <property type="match status" value="1"/>
</dbReference>
<dbReference type="Gene3D" id="3.30.420.10">
    <property type="entry name" value="Ribonuclease H-like superfamily/Ribonuclease H"/>
    <property type="match status" value="1"/>
</dbReference>
<keyword evidence="4" id="KW-0239">DNA-directed DNA polymerase</keyword>
<dbReference type="PANTHER" id="PTHR10133:SF27">
    <property type="entry name" value="DNA POLYMERASE NU"/>
    <property type="match status" value="1"/>
</dbReference>
<dbReference type="InterPro" id="IPR036397">
    <property type="entry name" value="RNaseH_sf"/>
</dbReference>
<gene>
    <name evidence="4" type="ORF">UFOVP67_62</name>
</gene>
<feature type="domain" description="DNA-directed DNA polymerase family A palm" evidence="3">
    <location>
        <begin position="343"/>
        <end position="616"/>
    </location>
</feature>
<dbReference type="PRINTS" id="PR00868">
    <property type="entry name" value="DNAPOLI"/>
</dbReference>
<dbReference type="InterPro" id="IPR012337">
    <property type="entry name" value="RNaseH-like_sf"/>
</dbReference>
<proteinExistence type="predicted"/>
<dbReference type="GO" id="GO:0006302">
    <property type="term" value="P:double-strand break repair"/>
    <property type="evidence" value="ECO:0007669"/>
    <property type="project" value="TreeGrafter"/>
</dbReference>
<dbReference type="GO" id="GO:0006261">
    <property type="term" value="P:DNA-templated DNA replication"/>
    <property type="evidence" value="ECO:0007669"/>
    <property type="project" value="InterPro"/>
</dbReference>
<evidence type="ECO:0000256" key="2">
    <source>
        <dbReference type="ARBA" id="ARBA00023109"/>
    </source>
</evidence>
<keyword evidence="2" id="KW-1194">Viral DNA replication</keyword>
<evidence type="ECO:0000313" key="4">
    <source>
        <dbReference type="EMBL" id="CAB4241364.1"/>
    </source>
</evidence>
<keyword evidence="1" id="KW-0235">DNA replication</keyword>
<dbReference type="InterPro" id="IPR002298">
    <property type="entry name" value="DNA_polymerase_A"/>
</dbReference>
<dbReference type="GO" id="GO:0003677">
    <property type="term" value="F:DNA binding"/>
    <property type="evidence" value="ECO:0007669"/>
    <property type="project" value="InterPro"/>
</dbReference>
<dbReference type="Pfam" id="PF01612">
    <property type="entry name" value="DNA_pol_A_exo1"/>
    <property type="match status" value="1"/>
</dbReference>
<sequence length="674" mass="77225">MKPLIFDFETTTFEKGNPYTQRNKLCYGIWTDTNGYSEFADYLNNPYGAHQFDEDMYDTLVGFNLKFDLAWARRYGMDTDKFKLWDCQYAHYLITNQKSPYPSLNEVAEYYGLPSKVDKVKEYWDAGVDTPDIPAEIMEEYTRWDGELTKRVFLAQYDTFKGSSDDKYNLFKVAMEDLRILQKMEETGIQIDQQAIRVKLADNLDQIKVLNDSLLEGYPSFLNLGSNEQLSAYLYGGTVFEKGKEEIGVYKTGIKAGQPKFKNIEIPHHLPRLFTPPRNSEATKEGVFKVGSEVIKRIKPNLKHGWRLDHIKRLTDLTSENSKCLEGIPNIIAEKEWTNNTFHSNLNQCVAATGRLSSTSPNQQNLPPMFKELCPSKNGYYVSVDATALEWYTAVFLSQDKVGIAEIMAGEDIHSANQQALGLPSRLIAKKFMFRLIYGGTEYSYANDPDFEDICNPNDFPLNYDESSGLLCIYDRKLPGSSPVKTYSGNEKESIKLAKDWIKDNTGIGFWKKVIIKTYNKYKGLATWHRALMVEATTTGEVQTPTGRVHEFKPCSFSDGRVDWPRTLILNYPVQGFGADIMSVARVLFSRKWDPLWGDLVSTVHDSIVVDIKEEYLKDVCLAMFETFEKLPHALSKCFNINFNIPLRCEVSYGKNLATTDRELSWKEYQNKSF</sequence>
<dbReference type="InterPro" id="IPR002562">
    <property type="entry name" value="3'-5'_exonuclease_dom"/>
</dbReference>
<reference evidence="4" key="1">
    <citation type="submission" date="2020-05" db="EMBL/GenBank/DDBJ databases">
        <authorList>
            <person name="Chiriac C."/>
            <person name="Salcher M."/>
            <person name="Ghai R."/>
            <person name="Kavagutti S V."/>
        </authorList>
    </citation>
    <scope>NUCLEOTIDE SEQUENCE</scope>
</reference>
<dbReference type="GO" id="GO:0039693">
    <property type="term" value="P:viral DNA genome replication"/>
    <property type="evidence" value="ECO:0007669"/>
    <property type="project" value="UniProtKB-KW"/>
</dbReference>
<dbReference type="Gene3D" id="3.30.70.370">
    <property type="match status" value="2"/>
</dbReference>
<dbReference type="SUPFAM" id="SSF56672">
    <property type="entry name" value="DNA/RNA polymerases"/>
    <property type="match status" value="1"/>
</dbReference>
<evidence type="ECO:0000259" key="3">
    <source>
        <dbReference type="SMART" id="SM00482"/>
    </source>
</evidence>
<dbReference type="Pfam" id="PF00476">
    <property type="entry name" value="DNA_pol_A"/>
    <property type="match status" value="2"/>
</dbReference>
<dbReference type="EMBL" id="LR797823">
    <property type="protein sequence ID" value="CAB4241364.1"/>
    <property type="molecule type" value="Genomic_DNA"/>
</dbReference>
<dbReference type="InterPro" id="IPR001098">
    <property type="entry name" value="DNA-dir_DNA_pol_A_palm_dom"/>
</dbReference>
<dbReference type="SMART" id="SM00482">
    <property type="entry name" value="POLAc"/>
    <property type="match status" value="1"/>
</dbReference>
<dbReference type="InterPro" id="IPR043502">
    <property type="entry name" value="DNA/RNA_pol_sf"/>
</dbReference>
<evidence type="ECO:0000256" key="1">
    <source>
        <dbReference type="ARBA" id="ARBA00022705"/>
    </source>
</evidence>
<keyword evidence="4" id="KW-0808">Transferase</keyword>
<dbReference type="Gene3D" id="1.10.150.20">
    <property type="entry name" value="5' to 3' exonuclease, C-terminal subdomain"/>
    <property type="match status" value="2"/>
</dbReference>
<protein>
    <submittedName>
        <fullName evidence="4">DNA-directed DNA polymerase, family A, palm domain containing protein</fullName>
    </submittedName>
</protein>
<dbReference type="PANTHER" id="PTHR10133">
    <property type="entry name" value="DNA POLYMERASE I"/>
    <property type="match status" value="1"/>
</dbReference>
<dbReference type="GO" id="GO:0003887">
    <property type="term" value="F:DNA-directed DNA polymerase activity"/>
    <property type="evidence" value="ECO:0007669"/>
    <property type="project" value="UniProtKB-KW"/>
</dbReference>
<accession>A0A6J5TAY8</accession>
<organism evidence="4">
    <name type="scientific">uncultured Caudovirales phage</name>
    <dbReference type="NCBI Taxonomy" id="2100421"/>
    <lineage>
        <taxon>Viruses</taxon>
        <taxon>Duplodnaviria</taxon>
        <taxon>Heunggongvirae</taxon>
        <taxon>Uroviricota</taxon>
        <taxon>Caudoviricetes</taxon>
        <taxon>Peduoviridae</taxon>
        <taxon>Maltschvirus</taxon>
        <taxon>Maltschvirus maltsch</taxon>
    </lineage>
</organism>
<dbReference type="GO" id="GO:0008408">
    <property type="term" value="F:3'-5' exonuclease activity"/>
    <property type="evidence" value="ECO:0007669"/>
    <property type="project" value="InterPro"/>
</dbReference>
<name>A0A6J5TAY8_9CAUD</name>
<keyword evidence="4" id="KW-0548">Nucleotidyltransferase</keyword>